<feature type="domain" description="NAD-dependent epimerase/dehydratase" evidence="1">
    <location>
        <begin position="5"/>
        <end position="242"/>
    </location>
</feature>
<dbReference type="EMBL" id="LT629690">
    <property type="protein sequence ID" value="SDF30736.1"/>
    <property type="molecule type" value="Genomic_DNA"/>
</dbReference>
<dbReference type="Proteomes" id="UP000182427">
    <property type="component" value="Chromosome I"/>
</dbReference>
<name>A0A1G7K0H1_9BACT</name>
<dbReference type="RefSeq" id="WP_083345018.1">
    <property type="nucleotide sequence ID" value="NZ_LT629690.1"/>
</dbReference>
<dbReference type="PRINTS" id="PR01713">
    <property type="entry name" value="NUCEPIMERASE"/>
</dbReference>
<dbReference type="InterPro" id="IPR001509">
    <property type="entry name" value="Epimerase_deHydtase"/>
</dbReference>
<sequence length="327" mass="35790">MARYLITGVAGFIGSSLAHHVLQQGHEVIGIDNLVGGDVHNLDDIIRDIDFRVIDINETLRLRECCRGVDYVLHQAALASVPRSIREPQVTHVANVDGTLSVLIAARDAGVKRVVYAASSSAYGDKSSHPKNEDMIPSPLSPYAAQKLAGEYYVKSFWHVYGLEGVCLRYFNVFGPRQGSDSPYSGVIAKFASEILKGNTPLIFGDGNQSRDFTYIDNVVSANMLACMAPAQDVSGRVFNVGTGQSHSLNQTYELMAHYLSFKKAPLYTAPRLGDVLHSEADLTLSRKTLGYEPLHSFKDGLAKTVGWFLEQEASAITKSTQYRMVG</sequence>
<protein>
    <submittedName>
        <fullName evidence="2">UDP-glucose 4-epimerase</fullName>
    </submittedName>
</protein>
<evidence type="ECO:0000313" key="2">
    <source>
        <dbReference type="EMBL" id="SDF30736.1"/>
    </source>
</evidence>
<dbReference type="Gene3D" id="3.90.25.10">
    <property type="entry name" value="UDP-galactose 4-epimerase, domain 1"/>
    <property type="match status" value="1"/>
</dbReference>
<accession>A0A1G7K0H1</accession>
<gene>
    <name evidence="2" type="ORF">SAMN05444167_2016</name>
</gene>
<keyword evidence="3" id="KW-1185">Reference proteome</keyword>
<dbReference type="OrthoDB" id="9766450at2"/>
<dbReference type="InterPro" id="IPR036291">
    <property type="entry name" value="NAD(P)-bd_dom_sf"/>
</dbReference>
<dbReference type="PANTHER" id="PTHR43245:SF13">
    <property type="entry name" value="UDP-D-APIOSE_UDP-D-XYLOSE SYNTHASE 2"/>
    <property type="match status" value="1"/>
</dbReference>
<dbReference type="Gene3D" id="3.40.50.720">
    <property type="entry name" value="NAD(P)-binding Rossmann-like Domain"/>
    <property type="match status" value="1"/>
</dbReference>
<dbReference type="InterPro" id="IPR050177">
    <property type="entry name" value="Lipid_A_modif_metabolic_enz"/>
</dbReference>
<dbReference type="Pfam" id="PF01370">
    <property type="entry name" value="Epimerase"/>
    <property type="match status" value="1"/>
</dbReference>
<proteinExistence type="predicted"/>
<dbReference type="PANTHER" id="PTHR43245">
    <property type="entry name" value="BIFUNCTIONAL POLYMYXIN RESISTANCE PROTEIN ARNA"/>
    <property type="match status" value="1"/>
</dbReference>
<reference evidence="2 3" key="1">
    <citation type="submission" date="2016-10" db="EMBL/GenBank/DDBJ databases">
        <authorList>
            <person name="de Groot N.N."/>
        </authorList>
    </citation>
    <scope>NUCLEOTIDE SEQUENCE [LARGE SCALE GENOMIC DNA]</scope>
    <source>
        <strain evidence="2 3">GAS232</strain>
    </source>
</reference>
<organism evidence="2 3">
    <name type="scientific">Terriglobus roseus</name>
    <dbReference type="NCBI Taxonomy" id="392734"/>
    <lineage>
        <taxon>Bacteria</taxon>
        <taxon>Pseudomonadati</taxon>
        <taxon>Acidobacteriota</taxon>
        <taxon>Terriglobia</taxon>
        <taxon>Terriglobales</taxon>
        <taxon>Acidobacteriaceae</taxon>
        <taxon>Terriglobus</taxon>
    </lineage>
</organism>
<evidence type="ECO:0000259" key="1">
    <source>
        <dbReference type="Pfam" id="PF01370"/>
    </source>
</evidence>
<dbReference type="AlphaFoldDB" id="A0A1G7K0H1"/>
<dbReference type="SUPFAM" id="SSF51735">
    <property type="entry name" value="NAD(P)-binding Rossmann-fold domains"/>
    <property type="match status" value="1"/>
</dbReference>
<evidence type="ECO:0000313" key="3">
    <source>
        <dbReference type="Proteomes" id="UP000182427"/>
    </source>
</evidence>